<evidence type="ECO:0000256" key="1">
    <source>
        <dbReference type="SAM" id="MobiDB-lite"/>
    </source>
</evidence>
<evidence type="ECO:0000259" key="2">
    <source>
        <dbReference type="Pfam" id="PF24098"/>
    </source>
</evidence>
<sequence length="620" mass="67669">MEDAEPINEDSDLTGEPSSEESTQEPLTYTHDPGLVSVLAQLVDSACEDADTFRAVSINLRQLATSLNPPLPSAAERELVMTFGYSLRSTPIGSSRPDASLVPLDGPSYFPRSLNDADDQTRALWVDLASAVTHPVARARFADILFTLKLTENRRDAAERAIRAYLDTVGGSLQDHEQGFGLLRALTLARSVGLSDLEQQVASAMVDMAEGALLESNPAYVAVPLLDAIAVSPRKNKTQPINPKVDDLLDTALQAYAEAHVVKEVADIVRRRAAGDDARIQRASEAQIHALLKEADNGREALIKVYYLNEAASTARRYGVSHLEEVAVLRLQSAPQVEWKTLQTEFSIPSEIFRNYLIPYERAQTWQEALAYWFQSDSPSGSVPNNEETARNLKEVSVVEQIATTVKFGPEGFPKRVVSGEEDSLQRQRVRAASANIQLSGLLLASALDTIRARFGILSLEDVEACISDSGTHPFLAKALAKALQLYWVDEFAASVHLAVPKIEASARSILLELNEPVYRAAVGDADGQFPGLGSLLDKLEEKCDFDPDWACFLRVFLLKDGYNVRNLVAHGFMDEVDRKTAALALRACALVVVLASNEPAERDIKSVKDALAGSNGEES</sequence>
<feature type="domain" description="DUF7380" evidence="2">
    <location>
        <begin position="120"/>
        <end position="193"/>
    </location>
</feature>
<dbReference type="EMBL" id="JACHJT010000001">
    <property type="protein sequence ID" value="MBB4930380.1"/>
    <property type="molecule type" value="Genomic_DNA"/>
</dbReference>
<feature type="compositionally biased region" description="Acidic residues" evidence="1">
    <location>
        <begin position="1"/>
        <end position="23"/>
    </location>
</feature>
<reference evidence="3 4" key="1">
    <citation type="submission" date="2020-08" db="EMBL/GenBank/DDBJ databases">
        <title>Sequencing the genomes of 1000 actinobacteria strains.</title>
        <authorList>
            <person name="Klenk H.-P."/>
        </authorList>
    </citation>
    <scope>NUCLEOTIDE SEQUENCE [LARGE SCALE GENOMIC DNA]</scope>
    <source>
        <strain evidence="3 4">DSM 102030</strain>
    </source>
</reference>
<dbReference type="Pfam" id="PF24098">
    <property type="entry name" value="DUF7380"/>
    <property type="match status" value="1"/>
</dbReference>
<comment type="caution">
    <text evidence="3">The sequence shown here is derived from an EMBL/GenBank/DDBJ whole genome shotgun (WGS) entry which is preliminary data.</text>
</comment>
<evidence type="ECO:0000313" key="4">
    <source>
        <dbReference type="Proteomes" id="UP000523007"/>
    </source>
</evidence>
<protein>
    <recommendedName>
        <fullName evidence="2">DUF7380 domain-containing protein</fullName>
    </recommendedName>
</protein>
<organism evidence="3 4">
    <name type="scientific">Lipingzhangella halophila</name>
    <dbReference type="NCBI Taxonomy" id="1783352"/>
    <lineage>
        <taxon>Bacteria</taxon>
        <taxon>Bacillati</taxon>
        <taxon>Actinomycetota</taxon>
        <taxon>Actinomycetes</taxon>
        <taxon>Streptosporangiales</taxon>
        <taxon>Nocardiopsidaceae</taxon>
        <taxon>Lipingzhangella</taxon>
    </lineage>
</organism>
<name>A0A7W7REJ9_9ACTN</name>
<accession>A0A7W7REJ9</accession>
<proteinExistence type="predicted"/>
<gene>
    <name evidence="3" type="ORF">F4561_001200</name>
</gene>
<dbReference type="RefSeq" id="WP_184575531.1">
    <property type="nucleotide sequence ID" value="NZ_JACHJT010000001.1"/>
</dbReference>
<dbReference type="Proteomes" id="UP000523007">
    <property type="component" value="Unassembled WGS sequence"/>
</dbReference>
<feature type="region of interest" description="Disordered" evidence="1">
    <location>
        <begin position="1"/>
        <end position="30"/>
    </location>
</feature>
<dbReference type="AlphaFoldDB" id="A0A7W7REJ9"/>
<evidence type="ECO:0000313" key="3">
    <source>
        <dbReference type="EMBL" id="MBB4930380.1"/>
    </source>
</evidence>
<dbReference type="InterPro" id="IPR055804">
    <property type="entry name" value="DUF7380"/>
</dbReference>
<keyword evidence="4" id="KW-1185">Reference proteome</keyword>